<feature type="transmembrane region" description="Helical" evidence="1">
    <location>
        <begin position="50"/>
        <end position="71"/>
    </location>
</feature>
<name>A0A4R6UIP8_9ACTN</name>
<dbReference type="OrthoDB" id="3575354at2"/>
<evidence type="ECO:0000313" key="3">
    <source>
        <dbReference type="Proteomes" id="UP000295281"/>
    </source>
</evidence>
<keyword evidence="1" id="KW-0812">Transmembrane</keyword>
<dbReference type="PANTHER" id="PTHR40761:SF1">
    <property type="entry name" value="CONSERVED INTEGRAL MEMBRANE ALANINE VALINE AND LEUCINE RICH PROTEIN-RELATED"/>
    <property type="match status" value="1"/>
</dbReference>
<comment type="caution">
    <text evidence="2">The sequence shown here is derived from an EMBL/GenBank/DDBJ whole genome shotgun (WGS) entry which is preliminary data.</text>
</comment>
<reference evidence="2 3" key="1">
    <citation type="submission" date="2019-03" db="EMBL/GenBank/DDBJ databases">
        <title>Genomic Encyclopedia of Type Strains, Phase IV (KMG-IV): sequencing the most valuable type-strain genomes for metagenomic binning, comparative biology and taxonomic classification.</title>
        <authorList>
            <person name="Goeker M."/>
        </authorList>
    </citation>
    <scope>NUCLEOTIDE SEQUENCE [LARGE SCALE GENOMIC DNA]</scope>
    <source>
        <strain evidence="2 3">DSM 46770</strain>
    </source>
</reference>
<feature type="transmembrane region" description="Helical" evidence="1">
    <location>
        <begin position="135"/>
        <end position="153"/>
    </location>
</feature>
<dbReference type="EMBL" id="SNYN01000025">
    <property type="protein sequence ID" value="TDQ46342.1"/>
    <property type="molecule type" value="Genomic_DNA"/>
</dbReference>
<accession>A0A4R6UIP8</accession>
<feature type="transmembrane region" description="Helical" evidence="1">
    <location>
        <begin position="165"/>
        <end position="188"/>
    </location>
</feature>
<keyword evidence="3" id="KW-1185">Reference proteome</keyword>
<dbReference type="NCBIfam" id="NF038012">
    <property type="entry name" value="DMT_1"/>
    <property type="match status" value="1"/>
</dbReference>
<organism evidence="2 3">
    <name type="scientific">Actinorugispora endophytica</name>
    <dbReference type="NCBI Taxonomy" id="1605990"/>
    <lineage>
        <taxon>Bacteria</taxon>
        <taxon>Bacillati</taxon>
        <taxon>Actinomycetota</taxon>
        <taxon>Actinomycetes</taxon>
        <taxon>Streptosporangiales</taxon>
        <taxon>Nocardiopsidaceae</taxon>
        <taxon>Actinorugispora</taxon>
    </lineage>
</organism>
<feature type="transmembrane region" description="Helical" evidence="1">
    <location>
        <begin position="194"/>
        <end position="215"/>
    </location>
</feature>
<feature type="transmembrane region" description="Helical" evidence="1">
    <location>
        <begin position="77"/>
        <end position="97"/>
    </location>
</feature>
<feature type="transmembrane region" description="Helical" evidence="1">
    <location>
        <begin position="6"/>
        <end position="29"/>
    </location>
</feature>
<feature type="transmembrane region" description="Helical" evidence="1">
    <location>
        <begin position="104"/>
        <end position="123"/>
    </location>
</feature>
<protein>
    <recommendedName>
        <fullName evidence="4">Magnesium transporter NIPA</fullName>
    </recommendedName>
</protein>
<proteinExistence type="predicted"/>
<evidence type="ECO:0000256" key="1">
    <source>
        <dbReference type="SAM" id="Phobius"/>
    </source>
</evidence>
<feature type="transmembrane region" description="Helical" evidence="1">
    <location>
        <begin position="255"/>
        <end position="279"/>
    </location>
</feature>
<evidence type="ECO:0008006" key="4">
    <source>
        <dbReference type="Google" id="ProtNLM"/>
    </source>
</evidence>
<keyword evidence="1" id="KW-1133">Transmembrane helix</keyword>
<evidence type="ECO:0000313" key="2">
    <source>
        <dbReference type="EMBL" id="TDQ46342.1"/>
    </source>
</evidence>
<dbReference type="AlphaFoldDB" id="A0A4R6UIP8"/>
<dbReference type="RefSeq" id="WP_133743168.1">
    <property type="nucleotide sequence ID" value="NZ_SNYN01000025.1"/>
</dbReference>
<feature type="transmembrane region" description="Helical" evidence="1">
    <location>
        <begin position="227"/>
        <end position="249"/>
    </location>
</feature>
<keyword evidence="1" id="KW-0472">Membrane</keyword>
<sequence>MSTLWIAVGLSVASAVCYGGGAVTQRRLAGAVGGHGTLRRAVPALLEQRLWWLSVALNAAGAALHALALVYGTLVVVQPLGTLVLVFALPWSAWLAARRVSAREWHGVVLTVGALSVMLVAAGSGPQGHTLSDQGGLWLSLAAAAAVGALALAGARASAAVPRGLLLAAASGVAFGTASALTKAVLHAAAEQGVWALLGWTGLGLVVLACAGVLLSQAAYARMDVGAPLAVMTLANPLAAAAAGVLFMGEGYAGGSWGAGVTVLAAIVAARGVFLLCVVPEGPAAPPVRRGDHPGASSRRS</sequence>
<gene>
    <name evidence="2" type="ORF">EV190_12529</name>
</gene>
<dbReference type="PANTHER" id="PTHR40761">
    <property type="entry name" value="CONSERVED INTEGRAL MEMBRANE ALANINE VALINE AND LEUCINE RICH PROTEIN-RELATED"/>
    <property type="match status" value="1"/>
</dbReference>
<dbReference type="Proteomes" id="UP000295281">
    <property type="component" value="Unassembled WGS sequence"/>
</dbReference>